<name>A0A6G7XH02_9MICO</name>
<dbReference type="EMBL" id="CP049863">
    <property type="protein sequence ID" value="QIK63667.1"/>
    <property type="molecule type" value="Genomic_DNA"/>
</dbReference>
<dbReference type="InterPro" id="IPR029052">
    <property type="entry name" value="Metallo-depent_PP-like"/>
</dbReference>
<dbReference type="SUPFAM" id="SSF56300">
    <property type="entry name" value="Metallo-dependent phosphatases"/>
    <property type="match status" value="1"/>
</dbReference>
<protein>
    <submittedName>
        <fullName evidence="1">Uncharacterized protein</fullName>
    </submittedName>
</protein>
<organism evidence="1 2">
    <name type="scientific">Leucobacter viscericola</name>
    <dbReference type="NCBI Taxonomy" id="2714935"/>
    <lineage>
        <taxon>Bacteria</taxon>
        <taxon>Bacillati</taxon>
        <taxon>Actinomycetota</taxon>
        <taxon>Actinomycetes</taxon>
        <taxon>Micrococcales</taxon>
        <taxon>Microbacteriaceae</taxon>
        <taxon>Leucobacter</taxon>
    </lineage>
</organism>
<evidence type="ECO:0000313" key="2">
    <source>
        <dbReference type="Proteomes" id="UP000502677"/>
    </source>
</evidence>
<dbReference type="KEGG" id="lvi:G7068_11025"/>
<dbReference type="AlphaFoldDB" id="A0A6G7XH02"/>
<accession>A0A6G7XH02</accession>
<reference evidence="1 2" key="1">
    <citation type="submission" date="2020-03" db="EMBL/GenBank/DDBJ databases">
        <title>Leucobacter sp. nov., isolated from beetles.</title>
        <authorList>
            <person name="Hyun D.-W."/>
            <person name="Bae J.-W."/>
        </authorList>
    </citation>
    <scope>NUCLEOTIDE SEQUENCE [LARGE SCALE GENOMIC DNA]</scope>
    <source>
        <strain evidence="1 2">HDW9C</strain>
    </source>
</reference>
<dbReference type="Gene3D" id="3.60.21.10">
    <property type="match status" value="1"/>
</dbReference>
<keyword evidence="2" id="KW-1185">Reference proteome</keyword>
<sequence length="294" mass="33862">MSDTQQGFRWQFTDNWCTRAARDIVKLRHFADGHLHTGDCIEWSEKLPEDEKYRAFRREMLLSGRPYLDTPGNHDLTTYNPDAPRRIRSANEWAAEVPGRSIANQEMVLGDVVVLGISPHYWRYIDKLSIDGKQEGNYDEPDPLSPDILTWLDSKLTEHSSKRVWFASHALPATQFSDKPMNSGNIRDWAQIENLVSGHQNLAGWFSGHWHIDAADKRSIRSILVGGRRIHGVNAPSSAGLFPNIDYGPHQWTRYAGSLYVTDMGDDIEVRWRNHLSARWERPFGEYVKIYSTR</sequence>
<proteinExistence type="predicted"/>
<gene>
    <name evidence="1" type="ORF">G7068_11025</name>
</gene>
<evidence type="ECO:0000313" key="1">
    <source>
        <dbReference type="EMBL" id="QIK63667.1"/>
    </source>
</evidence>
<dbReference type="RefSeq" id="WP_166292012.1">
    <property type="nucleotide sequence ID" value="NZ_CP049863.1"/>
</dbReference>
<dbReference type="Proteomes" id="UP000502677">
    <property type="component" value="Chromosome"/>
</dbReference>